<dbReference type="SUPFAM" id="SSF53649">
    <property type="entry name" value="Alkaline phosphatase-like"/>
    <property type="match status" value="1"/>
</dbReference>
<sequence length="80" mass="8844">MPARSIEAGNDLRQRGECVISTHTDKALGKFIKALRQIGNYENTMIIYTSDHGVAFPVAKTMAAHCRTVRNTDSARAPRI</sequence>
<accession>A0AAT9FJZ3</accession>
<dbReference type="KEGG" id="osu:NT6N_13450"/>
<feature type="domain" description="Sulfatase N-terminal" evidence="1">
    <location>
        <begin position="23"/>
        <end position="55"/>
    </location>
</feature>
<dbReference type="Gene3D" id="3.40.720.10">
    <property type="entry name" value="Alkaline Phosphatase, subunit A"/>
    <property type="match status" value="1"/>
</dbReference>
<evidence type="ECO:0000313" key="2">
    <source>
        <dbReference type="EMBL" id="BDS06305.1"/>
    </source>
</evidence>
<protein>
    <recommendedName>
        <fullName evidence="1">Sulfatase N-terminal domain-containing protein</fullName>
    </recommendedName>
</protein>
<dbReference type="InterPro" id="IPR017850">
    <property type="entry name" value="Alkaline_phosphatase_core_sf"/>
</dbReference>
<dbReference type="EMBL" id="AP026866">
    <property type="protein sequence ID" value="BDS06305.1"/>
    <property type="molecule type" value="Genomic_DNA"/>
</dbReference>
<dbReference type="InterPro" id="IPR000917">
    <property type="entry name" value="Sulfatase_N"/>
</dbReference>
<dbReference type="Pfam" id="PF00884">
    <property type="entry name" value="Sulfatase"/>
    <property type="match status" value="1"/>
</dbReference>
<reference evidence="2" key="1">
    <citation type="submission" date="2024-07" db="EMBL/GenBank/DDBJ databases">
        <title>Complete genome sequence of Verrucomicrobiaceae bacterium NT6N.</title>
        <authorList>
            <person name="Huang C."/>
            <person name="Takami H."/>
            <person name="Hamasaki K."/>
        </authorList>
    </citation>
    <scope>NUCLEOTIDE SEQUENCE</scope>
    <source>
        <strain evidence="2">NT6N</strain>
    </source>
</reference>
<proteinExistence type="predicted"/>
<evidence type="ECO:0000259" key="1">
    <source>
        <dbReference type="Pfam" id="PF00884"/>
    </source>
</evidence>
<name>A0AAT9FJZ3_9BACT</name>
<organism evidence="2">
    <name type="scientific">Oceaniferula spumae</name>
    <dbReference type="NCBI Taxonomy" id="2979115"/>
    <lineage>
        <taxon>Bacteria</taxon>
        <taxon>Pseudomonadati</taxon>
        <taxon>Verrucomicrobiota</taxon>
        <taxon>Verrucomicrobiia</taxon>
        <taxon>Verrucomicrobiales</taxon>
        <taxon>Verrucomicrobiaceae</taxon>
        <taxon>Oceaniferula</taxon>
    </lineage>
</organism>
<dbReference type="AlphaFoldDB" id="A0AAT9FJZ3"/>
<gene>
    <name evidence="2" type="ORF">NT6N_13450</name>
</gene>